<accession>A0ABR0MZ97</accession>
<proteinExistence type="predicted"/>
<protein>
    <recommendedName>
        <fullName evidence="3">Reverse transcriptase</fullName>
    </recommendedName>
</protein>
<dbReference type="EMBL" id="JARKNE010000011">
    <property type="protein sequence ID" value="KAK5783620.1"/>
    <property type="molecule type" value="Genomic_DNA"/>
</dbReference>
<dbReference type="Proteomes" id="UP001358586">
    <property type="component" value="Chromosome 11"/>
</dbReference>
<evidence type="ECO:0000313" key="2">
    <source>
        <dbReference type="Proteomes" id="UP001358586"/>
    </source>
</evidence>
<keyword evidence="2" id="KW-1185">Reference proteome</keyword>
<reference evidence="1 2" key="1">
    <citation type="submission" date="2023-03" db="EMBL/GenBank/DDBJ databases">
        <title>WGS of Gossypium arboreum.</title>
        <authorList>
            <person name="Yu D."/>
        </authorList>
    </citation>
    <scope>NUCLEOTIDE SEQUENCE [LARGE SCALE GENOMIC DNA]</scope>
    <source>
        <tissue evidence="1">Leaf</tissue>
    </source>
</reference>
<sequence length="121" mass="14247">MRIKSDHRPLLVDLCPDLEVAKGRPFRFIAGWVHHQKFSNAIFNLWKYNGDMASTLKQLTSGLKEWNTKIFGHIGTRKRDIAKNLSKIQHILERTNSTFLIQKEMDLRKEMEDILNQEELL</sequence>
<gene>
    <name evidence="1" type="ORF">PVK06_038131</name>
</gene>
<evidence type="ECO:0008006" key="3">
    <source>
        <dbReference type="Google" id="ProtNLM"/>
    </source>
</evidence>
<comment type="caution">
    <text evidence="1">The sequence shown here is derived from an EMBL/GenBank/DDBJ whole genome shotgun (WGS) entry which is preliminary data.</text>
</comment>
<organism evidence="1 2">
    <name type="scientific">Gossypium arboreum</name>
    <name type="common">Tree cotton</name>
    <name type="synonym">Gossypium nanking</name>
    <dbReference type="NCBI Taxonomy" id="29729"/>
    <lineage>
        <taxon>Eukaryota</taxon>
        <taxon>Viridiplantae</taxon>
        <taxon>Streptophyta</taxon>
        <taxon>Embryophyta</taxon>
        <taxon>Tracheophyta</taxon>
        <taxon>Spermatophyta</taxon>
        <taxon>Magnoliopsida</taxon>
        <taxon>eudicotyledons</taxon>
        <taxon>Gunneridae</taxon>
        <taxon>Pentapetalae</taxon>
        <taxon>rosids</taxon>
        <taxon>malvids</taxon>
        <taxon>Malvales</taxon>
        <taxon>Malvaceae</taxon>
        <taxon>Malvoideae</taxon>
        <taxon>Gossypium</taxon>
    </lineage>
</organism>
<name>A0ABR0MZ97_GOSAR</name>
<evidence type="ECO:0000313" key="1">
    <source>
        <dbReference type="EMBL" id="KAK5783620.1"/>
    </source>
</evidence>